<proteinExistence type="predicted"/>
<sequence length="409" mass="43197">MGRHSSDTKNYHLAGWMWVASVAVIAILALAFGWNALHSSNEADSSQQHCADGDYNLTVWSSENHHDTAHRLVDNYNGDQHIVRDSCVRAEVKSMTDQQASASISQKKNLTSVWIPDDAQAAITAITKSGLKLSSDKVAVVDGAPILTFGSGAIEEMKARAGTDFSSAIGDGGDAQIAAVSDIRNGTFTSDSSASHGTNKDTAVGNKQSQSAQSSSPQDVTFLLDTSNAMGVMEKGKTRLDVIRESLSEKMLSIGKNKGHVGLWNYSSPLNPGVKNPFRANVDISVKDDGTISAARLNQLGLGGSAYTYDSIMATYRSASYAAANSSVTNHRMVLITASSNQGGANSLDQAIAAIKELNKNNPVQLDIVTLGDSVDVSSMKELAEVTGGKVYAAKDSANFADTLEEALS</sequence>
<evidence type="ECO:0000256" key="1">
    <source>
        <dbReference type="SAM" id="MobiDB-lite"/>
    </source>
</evidence>
<feature type="compositionally biased region" description="Polar residues" evidence="1">
    <location>
        <begin position="188"/>
        <end position="207"/>
    </location>
</feature>
<dbReference type="AlphaFoldDB" id="A0A7G7YN99"/>
<feature type="region of interest" description="Disordered" evidence="1">
    <location>
        <begin position="188"/>
        <end position="219"/>
    </location>
</feature>
<dbReference type="Gene3D" id="3.40.50.410">
    <property type="entry name" value="von Willebrand factor, type A domain"/>
    <property type="match status" value="1"/>
</dbReference>
<dbReference type="SUPFAM" id="SSF53300">
    <property type="entry name" value="vWA-like"/>
    <property type="match status" value="1"/>
</dbReference>
<keyword evidence="2" id="KW-0472">Membrane</keyword>
<keyword evidence="2" id="KW-1133">Transmembrane helix</keyword>
<dbReference type="InterPro" id="IPR036465">
    <property type="entry name" value="vWFA_dom_sf"/>
</dbReference>
<dbReference type="EMBL" id="CP046883">
    <property type="protein sequence ID" value="QNH95969.1"/>
    <property type="molecule type" value="Genomic_DNA"/>
</dbReference>
<dbReference type="Proteomes" id="UP000515275">
    <property type="component" value="Chromosome"/>
</dbReference>
<dbReference type="Pfam" id="PF00092">
    <property type="entry name" value="VWA"/>
    <property type="match status" value="1"/>
</dbReference>
<evidence type="ECO:0000313" key="4">
    <source>
        <dbReference type="Proteomes" id="UP000515275"/>
    </source>
</evidence>
<evidence type="ECO:0000256" key="2">
    <source>
        <dbReference type="SAM" id="Phobius"/>
    </source>
</evidence>
<feature type="transmembrane region" description="Helical" evidence="2">
    <location>
        <begin position="12"/>
        <end position="34"/>
    </location>
</feature>
<feature type="compositionally biased region" description="Low complexity" evidence="1">
    <location>
        <begin position="208"/>
        <end position="218"/>
    </location>
</feature>
<dbReference type="SMART" id="SM00327">
    <property type="entry name" value="VWA"/>
    <property type="match status" value="1"/>
</dbReference>
<protein>
    <submittedName>
        <fullName evidence="3">VWA domain-containing protein</fullName>
    </submittedName>
</protein>
<dbReference type="KEGG" id="cans:GP473_04130"/>
<name>A0A7G7YN99_9CORY</name>
<keyword evidence="4" id="KW-1185">Reference proteome</keyword>
<accession>A0A7G7YN99</accession>
<dbReference type="InterPro" id="IPR002035">
    <property type="entry name" value="VWF_A"/>
</dbReference>
<keyword evidence="2" id="KW-0812">Transmembrane</keyword>
<reference evidence="3 4" key="1">
    <citation type="submission" date="2019-12" db="EMBL/GenBank/DDBJ databases">
        <title>Corynebacterium sp. nov., isolated from feces of the Anser Albifrons in China.</title>
        <authorList>
            <person name="Liu Q."/>
        </authorList>
    </citation>
    <scope>NUCLEOTIDE SEQUENCE [LARGE SCALE GENOMIC DNA]</scope>
    <source>
        <strain evidence="3 4">23H37-10</strain>
    </source>
</reference>
<evidence type="ECO:0000313" key="3">
    <source>
        <dbReference type="EMBL" id="QNH95969.1"/>
    </source>
</evidence>
<dbReference type="PROSITE" id="PS50234">
    <property type="entry name" value="VWFA"/>
    <property type="match status" value="1"/>
</dbReference>
<gene>
    <name evidence="3" type="ORF">GP473_04130</name>
</gene>
<organism evidence="3 4">
    <name type="scientific">Corynebacterium anserum</name>
    <dbReference type="NCBI Taxonomy" id="2684406"/>
    <lineage>
        <taxon>Bacteria</taxon>
        <taxon>Bacillati</taxon>
        <taxon>Actinomycetota</taxon>
        <taxon>Actinomycetes</taxon>
        <taxon>Mycobacteriales</taxon>
        <taxon>Corynebacteriaceae</taxon>
        <taxon>Corynebacterium</taxon>
    </lineage>
</organism>
<dbReference type="RefSeq" id="WP_185769719.1">
    <property type="nucleotide sequence ID" value="NZ_CP046883.1"/>
</dbReference>